<evidence type="ECO:0000259" key="11">
    <source>
        <dbReference type="PROSITE" id="PS51019"/>
    </source>
</evidence>
<keyword evidence="4" id="KW-0929">Antimicrobial</keyword>
<dbReference type="InterPro" id="IPR051237">
    <property type="entry name" value="Ferric-chelate_Red/DefProt"/>
</dbReference>
<dbReference type="Gene3D" id="2.60.40.4060">
    <property type="entry name" value="Reeler domain"/>
    <property type="match status" value="1"/>
</dbReference>
<keyword evidence="8" id="KW-0044">Antibiotic</keyword>
<comment type="subcellular location">
    <subcellularLocation>
        <location evidence="1">Secreted</location>
    </subcellularLocation>
</comment>
<evidence type="ECO:0000256" key="3">
    <source>
        <dbReference type="ARBA" id="ARBA00022525"/>
    </source>
</evidence>
<evidence type="ECO:0000256" key="7">
    <source>
        <dbReference type="ARBA" id="ARBA00022859"/>
    </source>
</evidence>
<dbReference type="AlphaFoldDB" id="A0AAV2QXZ0"/>
<dbReference type="PANTHER" id="PTHR45828">
    <property type="entry name" value="CYTOCHROME B561/FERRIC REDUCTASE TRANSMEMBRANE"/>
    <property type="match status" value="1"/>
</dbReference>
<keyword evidence="9" id="KW-0472">Membrane</keyword>
<keyword evidence="9" id="KW-0812">Transmembrane</keyword>
<dbReference type="GO" id="GO:0042832">
    <property type="term" value="P:defense response to protozoan"/>
    <property type="evidence" value="ECO:0007669"/>
    <property type="project" value="UniProtKB-ARBA"/>
</dbReference>
<feature type="transmembrane region" description="Helical" evidence="9">
    <location>
        <begin position="172"/>
        <end position="192"/>
    </location>
</feature>
<feature type="signal peptide" evidence="10">
    <location>
        <begin position="1"/>
        <end position="21"/>
    </location>
</feature>
<sequence length="193" mass="20508">MHIGKSLLACVLLSSLRDTLGYPGGAPAAACVDMVPQHGATAQNTTAPFSFQMGMSDTPLGNNSRVTLNLEVNKIEYFKGLLLQAREVGSNQAIGTFYINENNNIKYLTCGDEGSNNAVTHSSSDKKSSIEVDWEPDDDFEGDVQFVATVVKDAPIYWVAFKSDTFSVTGTGPGLTAASSLVVLVIGLLALIK</sequence>
<comment type="caution">
    <text evidence="12">The sequence shown here is derived from an EMBL/GenBank/DDBJ whole genome shotgun (WGS) entry which is preliminary data.</text>
</comment>
<evidence type="ECO:0000313" key="12">
    <source>
        <dbReference type="EMBL" id="CAL4102296.1"/>
    </source>
</evidence>
<keyword evidence="5" id="KW-0399">Innate immunity</keyword>
<evidence type="ECO:0000256" key="5">
    <source>
        <dbReference type="ARBA" id="ARBA00022588"/>
    </source>
</evidence>
<dbReference type="InterPro" id="IPR042307">
    <property type="entry name" value="Reeler_sf"/>
</dbReference>
<dbReference type="GO" id="GO:0016020">
    <property type="term" value="C:membrane"/>
    <property type="evidence" value="ECO:0007669"/>
    <property type="project" value="TreeGrafter"/>
</dbReference>
<dbReference type="PROSITE" id="PS51019">
    <property type="entry name" value="REELIN"/>
    <property type="match status" value="1"/>
</dbReference>
<keyword evidence="6 10" id="KW-0732">Signal</keyword>
<name>A0AAV2QXZ0_MEGNR</name>
<protein>
    <recommendedName>
        <fullName evidence="11">Reelin domain-containing protein</fullName>
    </recommendedName>
</protein>
<dbReference type="EMBL" id="CAXKWB010011789">
    <property type="protein sequence ID" value="CAL4102296.1"/>
    <property type="molecule type" value="Genomic_DNA"/>
</dbReference>
<keyword evidence="7" id="KW-0391">Immunity</keyword>
<dbReference type="FunFam" id="2.60.40.4060:FF:000003">
    <property type="entry name" value="Ferric chelate reductase 1"/>
    <property type="match status" value="1"/>
</dbReference>
<evidence type="ECO:0000256" key="8">
    <source>
        <dbReference type="ARBA" id="ARBA00023022"/>
    </source>
</evidence>
<evidence type="ECO:0000256" key="10">
    <source>
        <dbReference type="SAM" id="SignalP"/>
    </source>
</evidence>
<evidence type="ECO:0000313" key="13">
    <source>
        <dbReference type="Proteomes" id="UP001497623"/>
    </source>
</evidence>
<keyword evidence="9" id="KW-1133">Transmembrane helix</keyword>
<dbReference type="CDD" id="cd08544">
    <property type="entry name" value="Reeler"/>
    <property type="match status" value="1"/>
</dbReference>
<dbReference type="Pfam" id="PF02014">
    <property type="entry name" value="Reeler"/>
    <property type="match status" value="1"/>
</dbReference>
<evidence type="ECO:0000256" key="1">
    <source>
        <dbReference type="ARBA" id="ARBA00004613"/>
    </source>
</evidence>
<dbReference type="Proteomes" id="UP001497623">
    <property type="component" value="Unassembled WGS sequence"/>
</dbReference>
<dbReference type="GO" id="GO:0005576">
    <property type="term" value="C:extracellular region"/>
    <property type="evidence" value="ECO:0007669"/>
    <property type="project" value="UniProtKB-SubCell"/>
</dbReference>
<proteinExistence type="inferred from homology"/>
<evidence type="ECO:0000256" key="2">
    <source>
        <dbReference type="ARBA" id="ARBA00008501"/>
    </source>
</evidence>
<dbReference type="InterPro" id="IPR002861">
    <property type="entry name" value="Reeler_dom"/>
</dbReference>
<organism evidence="12 13">
    <name type="scientific">Meganyctiphanes norvegica</name>
    <name type="common">Northern krill</name>
    <name type="synonym">Thysanopoda norvegica</name>
    <dbReference type="NCBI Taxonomy" id="48144"/>
    <lineage>
        <taxon>Eukaryota</taxon>
        <taxon>Metazoa</taxon>
        <taxon>Ecdysozoa</taxon>
        <taxon>Arthropoda</taxon>
        <taxon>Crustacea</taxon>
        <taxon>Multicrustacea</taxon>
        <taxon>Malacostraca</taxon>
        <taxon>Eumalacostraca</taxon>
        <taxon>Eucarida</taxon>
        <taxon>Euphausiacea</taxon>
        <taxon>Euphausiidae</taxon>
        <taxon>Meganyctiphanes</taxon>
    </lineage>
</organism>
<evidence type="ECO:0000256" key="6">
    <source>
        <dbReference type="ARBA" id="ARBA00022729"/>
    </source>
</evidence>
<feature type="chain" id="PRO_5043718820" description="Reelin domain-containing protein" evidence="10">
    <location>
        <begin position="22"/>
        <end position="193"/>
    </location>
</feature>
<dbReference type="GO" id="GO:0045087">
    <property type="term" value="P:innate immune response"/>
    <property type="evidence" value="ECO:0007669"/>
    <property type="project" value="UniProtKB-KW"/>
</dbReference>
<accession>A0AAV2QXZ0</accession>
<dbReference type="GO" id="GO:0042742">
    <property type="term" value="P:defense response to bacterium"/>
    <property type="evidence" value="ECO:0007669"/>
    <property type="project" value="UniProtKB-KW"/>
</dbReference>
<dbReference type="PANTHER" id="PTHR45828:SF9">
    <property type="entry name" value="CELL WALL INTEGRITY AND STRESS RESPONSE COMPONENT 4-LIKE-RELATED"/>
    <property type="match status" value="1"/>
</dbReference>
<gene>
    <name evidence="12" type="ORF">MNOR_LOCUS17276</name>
</gene>
<reference evidence="12 13" key="1">
    <citation type="submission" date="2024-05" db="EMBL/GenBank/DDBJ databases">
        <authorList>
            <person name="Wallberg A."/>
        </authorList>
    </citation>
    <scope>NUCLEOTIDE SEQUENCE [LARGE SCALE GENOMIC DNA]</scope>
</reference>
<keyword evidence="13" id="KW-1185">Reference proteome</keyword>
<keyword evidence="3" id="KW-0964">Secreted</keyword>
<comment type="similarity">
    <text evidence="2">Belongs to the insect defense protein family.</text>
</comment>
<evidence type="ECO:0000256" key="4">
    <source>
        <dbReference type="ARBA" id="ARBA00022529"/>
    </source>
</evidence>
<feature type="domain" description="Reelin" evidence="11">
    <location>
        <begin position="8"/>
        <end position="181"/>
    </location>
</feature>
<evidence type="ECO:0000256" key="9">
    <source>
        <dbReference type="SAM" id="Phobius"/>
    </source>
</evidence>